<evidence type="ECO:0000313" key="2">
    <source>
        <dbReference type="EMBL" id="PWE20007.1"/>
    </source>
</evidence>
<comment type="caution">
    <text evidence="2">The sequence shown here is derived from an EMBL/GenBank/DDBJ whole genome shotgun (WGS) entry which is preliminary data.</text>
</comment>
<dbReference type="PANTHER" id="PTHR33507">
    <property type="entry name" value="INNER MEMBRANE PROTEIN YBBJ"/>
    <property type="match status" value="1"/>
</dbReference>
<organism evidence="2 3">
    <name type="scientific">Aliarcobacter skirrowii</name>
    <dbReference type="NCBI Taxonomy" id="28200"/>
    <lineage>
        <taxon>Bacteria</taxon>
        <taxon>Pseudomonadati</taxon>
        <taxon>Campylobacterota</taxon>
        <taxon>Epsilonproteobacteria</taxon>
        <taxon>Campylobacterales</taxon>
        <taxon>Arcobacteraceae</taxon>
        <taxon>Aliarcobacter</taxon>
    </lineage>
</organism>
<evidence type="ECO:0000256" key="1">
    <source>
        <dbReference type="SAM" id="Phobius"/>
    </source>
</evidence>
<protein>
    <submittedName>
        <fullName evidence="2">Nodulation efficiency protein D</fullName>
    </submittedName>
</protein>
<feature type="transmembrane region" description="Helical" evidence="1">
    <location>
        <begin position="64"/>
        <end position="82"/>
    </location>
</feature>
<keyword evidence="1" id="KW-1133">Transmembrane helix</keyword>
<dbReference type="PANTHER" id="PTHR33507:SF3">
    <property type="entry name" value="INNER MEMBRANE PROTEIN YBBJ"/>
    <property type="match status" value="1"/>
</dbReference>
<dbReference type="InterPro" id="IPR052165">
    <property type="entry name" value="Membrane_assoc_protease"/>
</dbReference>
<keyword evidence="1" id="KW-0812">Transmembrane</keyword>
<proteinExistence type="predicted"/>
<dbReference type="STRING" id="28200.GCA_001572935_00239"/>
<sequence>MLFSKVHQTQRQTMPSAMEFYTLIALGILLLAFEVFVTSFVIIWFALGFILVGFVSLFYGFESILWQLILISVLSIVLLTLFRKKALKRFSKSEKNISDNFFNEQGFGEFKLGQIFYKGTFWQIEPSFDIKNLSENERVKVLKIENNFIYIEKQDNK</sequence>
<gene>
    <name evidence="2" type="ORF">DF188_08825</name>
</gene>
<keyword evidence="1" id="KW-0472">Membrane</keyword>
<dbReference type="Proteomes" id="UP000245014">
    <property type="component" value="Unassembled WGS sequence"/>
</dbReference>
<dbReference type="GO" id="GO:0005886">
    <property type="term" value="C:plasma membrane"/>
    <property type="evidence" value="ECO:0007669"/>
    <property type="project" value="TreeGrafter"/>
</dbReference>
<dbReference type="AlphaFoldDB" id="A0A2U2BYW3"/>
<accession>A0A2U2BYW3</accession>
<name>A0A2U2BYW3_9BACT</name>
<reference evidence="2 3" key="1">
    <citation type="submission" date="2018-05" db="EMBL/GenBank/DDBJ databases">
        <title>Antimicrobial susceptibility testing and genomic analysis of Arcobacter skirrowii strains and one Arcobacter butzleri isolated from German poultry farms.</title>
        <authorList>
            <person name="Haenel I."/>
            <person name="Hotzel H."/>
            <person name="Tomaso H."/>
            <person name="Busch A."/>
        </authorList>
    </citation>
    <scope>NUCLEOTIDE SEQUENCE [LARGE SCALE GENOMIC DNA]</scope>
    <source>
        <strain evidence="3">v</strain>
    </source>
</reference>
<evidence type="ECO:0000313" key="3">
    <source>
        <dbReference type="Proteomes" id="UP000245014"/>
    </source>
</evidence>
<feature type="transmembrane region" description="Helical" evidence="1">
    <location>
        <begin position="20"/>
        <end position="52"/>
    </location>
</feature>
<dbReference type="EMBL" id="QEYI01000009">
    <property type="protein sequence ID" value="PWE20007.1"/>
    <property type="molecule type" value="Genomic_DNA"/>
</dbReference>